<feature type="domain" description="DDH" evidence="1">
    <location>
        <begin position="65"/>
        <end position="195"/>
    </location>
</feature>
<evidence type="ECO:0000259" key="1">
    <source>
        <dbReference type="Pfam" id="PF01368"/>
    </source>
</evidence>
<dbReference type="Proteomes" id="UP001055940">
    <property type="component" value="Chromosome"/>
</dbReference>
<organism evidence="2 3">
    <name type="scientific">Nocardiopsis exhalans</name>
    <dbReference type="NCBI Taxonomy" id="163604"/>
    <lineage>
        <taxon>Bacteria</taxon>
        <taxon>Bacillati</taxon>
        <taxon>Actinomycetota</taxon>
        <taxon>Actinomycetes</taxon>
        <taxon>Streptosporangiales</taxon>
        <taxon>Nocardiopsidaceae</taxon>
        <taxon>Nocardiopsis</taxon>
    </lineage>
</organism>
<dbReference type="Gene3D" id="2.40.50.460">
    <property type="match status" value="1"/>
</dbReference>
<name>A0ABY5D4Z9_9ACTN</name>
<proteinExistence type="predicted"/>
<gene>
    <name evidence="2" type="ORF">NE857_21760</name>
</gene>
<dbReference type="EMBL" id="CP099837">
    <property type="protein sequence ID" value="USY17945.1"/>
    <property type="molecule type" value="Genomic_DNA"/>
</dbReference>
<dbReference type="Pfam" id="PF01368">
    <property type="entry name" value="DHH"/>
    <property type="match status" value="1"/>
</dbReference>
<dbReference type="InterPro" id="IPR001667">
    <property type="entry name" value="DDH_dom"/>
</dbReference>
<dbReference type="InterPro" id="IPR038763">
    <property type="entry name" value="DHH_sf"/>
</dbReference>
<accession>A0ABY5D4Z9</accession>
<dbReference type="PANTHER" id="PTHR30255">
    <property type="entry name" value="SINGLE-STRANDED-DNA-SPECIFIC EXONUCLEASE RECJ"/>
    <property type="match status" value="1"/>
</dbReference>
<evidence type="ECO:0000313" key="2">
    <source>
        <dbReference type="EMBL" id="USY17945.1"/>
    </source>
</evidence>
<keyword evidence="3" id="KW-1185">Reference proteome</keyword>
<dbReference type="InterPro" id="IPR051673">
    <property type="entry name" value="SSDNA_exonuclease_RecJ"/>
</dbReference>
<dbReference type="Gene3D" id="3.10.310.30">
    <property type="match status" value="1"/>
</dbReference>
<sequence length="641" mass="70472">MTYTLTIDIDDFAGVTGQGLFATLCARRGWTDEYLATIQSEEHDALKDVETMVAVLEDARASGSKVVIAPDFDMDGIASGILGYAGLSELGFDVELHLPDYRRGHDLCPEDIAEIHAAWPDTRVLLTCDGGVNSHEGIAAARSLGWTTLVTDHHAELEPGSSADVTVDPCRIDETYALKGICGAHVLYQVIEAHAVAHRPDKLWEVRLLRLFAGLGTVSDVMPLLYENRQLVRDSLSLARLLWVRPPKTVPNRFGGLDPDLKRIDVDRAVLLQLLRADDHHPVFLAAFEGFALLLKAFTQAGKIREVDSIDEGLYGFYLAPAMNSPRRIEAPLAPCFEVFTAPTPEAKLDAARAVIEGNEHRKELTAAYTEEILGADQPLTPWVYFSSAPAGMYGLLASQMMQRTGHPTVVVTRPARPDEFVSGSGRAPEWFDIISSLEPHEGLSAIGHQQACGVKVERADRLTQLAQVLSDQTRLAMLRRDPSASPGDLVLGTAEGADAPLTDMTPLIELVERLESLKPFGHAFAEPRVEVVLPPADLRVGRIGSDADCDHERTPENGEEGERGWWVCFRCKKHLRVITRDGLACLWWNAADEHVEALASRVRDAQQAPGAEPFRFLAKLQLNEFMGETRVQLVIDEQLA</sequence>
<reference evidence="2" key="1">
    <citation type="submission" date="2022-06" db="EMBL/GenBank/DDBJ databases">
        <authorList>
            <person name="Ping M."/>
        </authorList>
    </citation>
    <scope>NUCLEOTIDE SEQUENCE</scope>
    <source>
        <strain evidence="2">JCM11759T</strain>
    </source>
</reference>
<evidence type="ECO:0000313" key="3">
    <source>
        <dbReference type="Proteomes" id="UP001055940"/>
    </source>
</evidence>
<dbReference type="RefSeq" id="WP_254417435.1">
    <property type="nucleotide sequence ID" value="NZ_BAAAJB010000011.1"/>
</dbReference>
<dbReference type="SUPFAM" id="SSF64182">
    <property type="entry name" value="DHH phosphoesterases"/>
    <property type="match status" value="1"/>
</dbReference>
<dbReference type="PANTHER" id="PTHR30255:SF2">
    <property type="entry name" value="SINGLE-STRANDED-DNA-SPECIFIC EXONUCLEASE RECJ"/>
    <property type="match status" value="1"/>
</dbReference>
<dbReference type="Gene3D" id="3.90.1640.30">
    <property type="match status" value="1"/>
</dbReference>
<protein>
    <submittedName>
        <fullName evidence="2">DHH family phosphoesterase</fullName>
    </submittedName>
</protein>